<dbReference type="NCBIfam" id="NF045843">
    <property type="entry name" value="MAG2960_Ser_prot"/>
    <property type="match status" value="1"/>
</dbReference>
<dbReference type="KEGG" id="ude:JM47_02355"/>
<proteinExistence type="predicted"/>
<name>A0A0C5RL83_9BACT</name>
<dbReference type="PATRIC" id="fig|42094.4.peg.465"/>
<accession>A0A0C5RL83</accession>
<dbReference type="InterPro" id="IPR022382">
    <property type="entry name" value="Mycoplasma_peptidase_DUF31"/>
</dbReference>
<sequence>MKKKILRNSKFLSLGLLTITTSTLVLSSCYSFNSYINSQKRDANLTITYSNVDKEQTNNRIPSSISKQEFKKFFILGYSIKDKNDKSNRRVTNGPVHLIDQSDYEIVELIPDDKYGKLEAKIRIKQFNGIFNVVIQYNLLNQQTVNLNQKLKNKTEATYTLEQARTLALNDPDAYIRNNKYYQELKAHAINYFNSNQVNQYWSQTYTNRIGYGSDLAQSNNQRVNDFNKVAYDEQNVFHIQNPKILDKEIKTVKEYVPKGSNNTYWIDRALIHELIKINPYGYLPTAFAQFINTIKKEEYYKFINITNDKKTIINNSKDKLNEIEIVEILYRMTDRHGELEFIIKIKDLKTNQFVHLSEEFNTTNSSLKRNEDYWKFIYDRSISINFLSTKDGKEAHINSGTGWIVDRIKDDSIDPDYVKVLVATNLHVLSFSNFTKTKKEDERTRWFSKEEYEQYLKKNKYQLVSDTYLDKERYKYVLWSTAAYKPDISNFYSSLAGVSSASLAKVYNLNQDTWLDRTWFIPSIQANGVISNDNLATYIKTKNGIKTLANGTMDLIIVPMLLKKEDIKKRLPAYYDVLDTKNEADWYIGLGNNKAYLPQLQTFRAGYPGDHRFSSNALTFFMGSKAYGGLVQGFDREITSETIIDYLGVKKINNKDGVADLNNTYLHKMFNVGSRLISSEEIGQLGAGSSGSLVIDARFNPIGIHFASLLSKSYGTENNTQIANLFVAQSPDLIGDVNLGVALRNKLKKDRIYTYKINPKTE</sequence>
<organism evidence="2 3">
    <name type="scientific">Ureaplasma diversum</name>
    <dbReference type="NCBI Taxonomy" id="42094"/>
    <lineage>
        <taxon>Bacteria</taxon>
        <taxon>Bacillati</taxon>
        <taxon>Mycoplasmatota</taxon>
        <taxon>Mycoplasmoidales</taxon>
        <taxon>Mycoplasmoidaceae</taxon>
        <taxon>Ureaplasma</taxon>
    </lineage>
</organism>
<dbReference type="Proteomes" id="UP000032261">
    <property type="component" value="Chromosome"/>
</dbReference>
<feature type="domain" description="DUF31" evidence="1">
    <location>
        <begin position="373"/>
        <end position="708"/>
    </location>
</feature>
<dbReference type="HOGENOM" id="CLU_372116_0_0_14"/>
<dbReference type="EMBL" id="CP009770">
    <property type="protein sequence ID" value="AJQ45408.1"/>
    <property type="molecule type" value="Genomic_DNA"/>
</dbReference>
<dbReference type="AlphaFoldDB" id="A0A0C5RL83"/>
<evidence type="ECO:0000313" key="3">
    <source>
        <dbReference type="Proteomes" id="UP000032261"/>
    </source>
</evidence>
<dbReference type="RefSeq" id="WP_208894820.1">
    <property type="nucleotide sequence ID" value="NZ_CP009770.1"/>
</dbReference>
<dbReference type="PROSITE" id="PS51257">
    <property type="entry name" value="PROKAR_LIPOPROTEIN"/>
    <property type="match status" value="1"/>
</dbReference>
<evidence type="ECO:0000313" key="2">
    <source>
        <dbReference type="EMBL" id="AJQ45408.1"/>
    </source>
</evidence>
<reference evidence="2 3" key="1">
    <citation type="journal article" date="2015" name="Genome Announc.">
        <title>Genome Sequence of Ureaplasma diversum Strain ATCC 49782.</title>
        <authorList>
            <person name="Marques L.M."/>
            <person name="Guimaraes A.M."/>
            <person name="Martins H.B."/>
            <person name="Rezende I.S."/>
            <person name="Barbosa M.S."/>
            <person name="Campos G.B."/>
            <person name="do Nascimento N.C."/>
            <person name="Dos Santos A.P."/>
            <person name="Amorim A.T."/>
            <person name="Santos V.M."/>
            <person name="Messick J.B."/>
            <person name="Timenetsky J."/>
        </authorList>
    </citation>
    <scope>NUCLEOTIDE SEQUENCE [LARGE SCALE GENOMIC DNA]</scope>
    <source>
        <strain evidence="2 3">ATCC 49782</strain>
    </source>
</reference>
<dbReference type="Pfam" id="PF01732">
    <property type="entry name" value="Mycop_pep_DUF31"/>
    <property type="match status" value="1"/>
</dbReference>
<protein>
    <recommendedName>
        <fullName evidence="1">DUF31 domain-containing protein</fullName>
    </recommendedName>
</protein>
<dbReference type="STRING" id="42094.JM47_02355"/>
<gene>
    <name evidence="2" type="ORF">JM47_02355</name>
</gene>
<evidence type="ECO:0000259" key="1">
    <source>
        <dbReference type="Pfam" id="PF01732"/>
    </source>
</evidence>